<keyword evidence="2" id="KW-1185">Reference proteome</keyword>
<protein>
    <submittedName>
        <fullName evidence="1">Uncharacterized protein</fullName>
    </submittedName>
</protein>
<evidence type="ECO:0000313" key="2">
    <source>
        <dbReference type="Proteomes" id="UP000006322"/>
    </source>
</evidence>
<dbReference type="Proteomes" id="UP000006322">
    <property type="component" value="Unassembled WGS sequence"/>
</dbReference>
<sequence length="52" mass="5872">MQAVNETWVYISLLSLPKALYLNSKVINRVIGTDYSSGLDLILWGRRAMTLS</sequence>
<gene>
    <name evidence="1" type="ORF">GPLA_2125</name>
</gene>
<evidence type="ECO:0000313" key="1">
    <source>
        <dbReference type="EMBL" id="GAC33030.1"/>
    </source>
</evidence>
<dbReference type="EMBL" id="BAER01000046">
    <property type="protein sequence ID" value="GAC33030.1"/>
    <property type="molecule type" value="Genomic_DNA"/>
</dbReference>
<comment type="caution">
    <text evidence="1">The sequence shown here is derived from an EMBL/GenBank/DDBJ whole genome shotgun (WGS) entry which is preliminary data.</text>
</comment>
<dbReference type="AlphaFoldDB" id="K7ACE8"/>
<organism evidence="1 2">
    <name type="scientific">Paraglaciecola polaris LMG 21857</name>
    <dbReference type="NCBI Taxonomy" id="1129793"/>
    <lineage>
        <taxon>Bacteria</taxon>
        <taxon>Pseudomonadati</taxon>
        <taxon>Pseudomonadota</taxon>
        <taxon>Gammaproteobacteria</taxon>
        <taxon>Alteromonadales</taxon>
        <taxon>Alteromonadaceae</taxon>
        <taxon>Paraglaciecola</taxon>
    </lineage>
</organism>
<reference evidence="2" key="1">
    <citation type="journal article" date="2014" name="Environ. Microbiol.">
        <title>Comparative genomics of the marine bacterial genus Glaciecola reveals the high degree of genomic diversity and genomic characteristic for cold adaptation.</title>
        <authorList>
            <person name="Qin Q.L."/>
            <person name="Xie B.B."/>
            <person name="Yu Y."/>
            <person name="Shu Y.L."/>
            <person name="Rong J.C."/>
            <person name="Zhang Y.J."/>
            <person name="Zhao D.L."/>
            <person name="Chen X.L."/>
            <person name="Zhang X.Y."/>
            <person name="Chen B."/>
            <person name="Zhou B.C."/>
            <person name="Zhang Y.Z."/>
        </authorList>
    </citation>
    <scope>NUCLEOTIDE SEQUENCE [LARGE SCALE GENOMIC DNA]</scope>
    <source>
        <strain evidence="2">LMG 21857</strain>
    </source>
</reference>
<name>K7ACE8_9ALTE</name>
<accession>K7ACE8</accession>
<proteinExistence type="predicted"/>